<keyword evidence="1" id="KW-0378">Hydrolase</keyword>
<accession>A0AAW2LKN9</accession>
<dbReference type="PANTHER" id="PTHR10492">
    <property type="match status" value="1"/>
</dbReference>
<dbReference type="SUPFAM" id="SSF52540">
    <property type="entry name" value="P-loop containing nucleoside triphosphate hydrolases"/>
    <property type="match status" value="1"/>
</dbReference>
<dbReference type="AlphaFoldDB" id="A0AAW2LKN9"/>
<dbReference type="EC" id="5.6.2.3" evidence="1"/>
<reference evidence="3" key="2">
    <citation type="journal article" date="2024" name="Plant">
        <title>Genomic evolution and insights into agronomic trait innovations of Sesamum species.</title>
        <authorList>
            <person name="Miao H."/>
            <person name="Wang L."/>
            <person name="Qu L."/>
            <person name="Liu H."/>
            <person name="Sun Y."/>
            <person name="Le M."/>
            <person name="Wang Q."/>
            <person name="Wei S."/>
            <person name="Zheng Y."/>
            <person name="Lin W."/>
            <person name="Duan Y."/>
            <person name="Cao H."/>
            <person name="Xiong S."/>
            <person name="Wang X."/>
            <person name="Wei L."/>
            <person name="Li C."/>
            <person name="Ma Q."/>
            <person name="Ju M."/>
            <person name="Zhao R."/>
            <person name="Li G."/>
            <person name="Mu C."/>
            <person name="Tian Q."/>
            <person name="Mei H."/>
            <person name="Zhang T."/>
            <person name="Gao T."/>
            <person name="Zhang H."/>
        </authorList>
    </citation>
    <scope>NUCLEOTIDE SEQUENCE</scope>
    <source>
        <strain evidence="3">G02</strain>
    </source>
</reference>
<keyword evidence="1" id="KW-0347">Helicase</keyword>
<feature type="domain" description="DNA helicase Pif1-like DEAD-box helicase" evidence="2">
    <location>
        <begin position="6"/>
        <end position="74"/>
    </location>
</feature>
<protein>
    <recommendedName>
        <fullName evidence="1">ATP-dependent DNA helicase</fullName>
        <ecNumber evidence="1">5.6.2.3</ecNumber>
    </recommendedName>
</protein>
<keyword evidence="1" id="KW-0233">DNA recombination</keyword>
<comment type="caution">
    <text evidence="3">The sequence shown here is derived from an EMBL/GenBank/DDBJ whole genome shotgun (WGS) entry which is preliminary data.</text>
</comment>
<comment type="cofactor">
    <cofactor evidence="1">
        <name>Mg(2+)</name>
        <dbReference type="ChEBI" id="CHEBI:18420"/>
    </cofactor>
</comment>
<evidence type="ECO:0000259" key="2">
    <source>
        <dbReference type="Pfam" id="PF05970"/>
    </source>
</evidence>
<keyword evidence="1" id="KW-0227">DNA damage</keyword>
<dbReference type="EMBL" id="JACGWJ010000024">
    <property type="protein sequence ID" value="KAL0319694.1"/>
    <property type="molecule type" value="Genomic_DNA"/>
</dbReference>
<keyword evidence="1" id="KW-0067">ATP-binding</keyword>
<dbReference type="PANTHER" id="PTHR10492:SF94">
    <property type="entry name" value="ATP-DEPENDENT DNA HELICASE"/>
    <property type="match status" value="1"/>
</dbReference>
<evidence type="ECO:0000256" key="1">
    <source>
        <dbReference type="RuleBase" id="RU363044"/>
    </source>
</evidence>
<keyword evidence="1" id="KW-0547">Nucleotide-binding</keyword>
<organism evidence="3">
    <name type="scientific">Sesamum radiatum</name>
    <name type="common">Black benniseed</name>
    <dbReference type="NCBI Taxonomy" id="300843"/>
    <lineage>
        <taxon>Eukaryota</taxon>
        <taxon>Viridiplantae</taxon>
        <taxon>Streptophyta</taxon>
        <taxon>Embryophyta</taxon>
        <taxon>Tracheophyta</taxon>
        <taxon>Spermatophyta</taxon>
        <taxon>Magnoliopsida</taxon>
        <taxon>eudicotyledons</taxon>
        <taxon>Gunneridae</taxon>
        <taxon>Pentapetalae</taxon>
        <taxon>asterids</taxon>
        <taxon>lamiids</taxon>
        <taxon>Lamiales</taxon>
        <taxon>Pedaliaceae</taxon>
        <taxon>Sesamum</taxon>
    </lineage>
</organism>
<dbReference type="GO" id="GO:0043139">
    <property type="term" value="F:5'-3' DNA helicase activity"/>
    <property type="evidence" value="ECO:0007669"/>
    <property type="project" value="UniProtKB-EC"/>
</dbReference>
<proteinExistence type="inferred from homology"/>
<dbReference type="InterPro" id="IPR010285">
    <property type="entry name" value="DNA_helicase_pif1-like_DEAD"/>
</dbReference>
<dbReference type="GO" id="GO:0005524">
    <property type="term" value="F:ATP binding"/>
    <property type="evidence" value="ECO:0007669"/>
    <property type="project" value="UniProtKB-KW"/>
</dbReference>
<evidence type="ECO:0000313" key="3">
    <source>
        <dbReference type="EMBL" id="KAL0319694.1"/>
    </source>
</evidence>
<comment type="catalytic activity">
    <reaction evidence="1">
        <text>ATP + H2O = ADP + phosphate + H(+)</text>
        <dbReference type="Rhea" id="RHEA:13065"/>
        <dbReference type="ChEBI" id="CHEBI:15377"/>
        <dbReference type="ChEBI" id="CHEBI:15378"/>
        <dbReference type="ChEBI" id="CHEBI:30616"/>
        <dbReference type="ChEBI" id="CHEBI:43474"/>
        <dbReference type="ChEBI" id="CHEBI:456216"/>
        <dbReference type="EC" id="5.6.2.3"/>
    </reaction>
</comment>
<sequence>MFGVDLPFGGKIMVLEGDFRQVVPVVVGGTRSQVVKAESHLWSSIKVLHLADNIRAHNDQSFFDFLLRIDNGEELTVEDNMIRNPDLMAISFVGEHSTHHLIESTFSNLSSHTYDPEYMMDRALITPLNDDVNKLNERVLQAFIDEEEVIYIHLILYPRI</sequence>
<dbReference type="Pfam" id="PF05970">
    <property type="entry name" value="PIF1"/>
    <property type="match status" value="1"/>
</dbReference>
<dbReference type="GO" id="GO:0000723">
    <property type="term" value="P:telomere maintenance"/>
    <property type="evidence" value="ECO:0007669"/>
    <property type="project" value="InterPro"/>
</dbReference>
<reference evidence="3" key="1">
    <citation type="submission" date="2020-06" db="EMBL/GenBank/DDBJ databases">
        <authorList>
            <person name="Li T."/>
            <person name="Hu X."/>
            <person name="Zhang T."/>
            <person name="Song X."/>
            <person name="Zhang H."/>
            <person name="Dai N."/>
            <person name="Sheng W."/>
            <person name="Hou X."/>
            <person name="Wei L."/>
        </authorList>
    </citation>
    <scope>NUCLEOTIDE SEQUENCE</scope>
    <source>
        <strain evidence="3">G02</strain>
        <tissue evidence="3">Leaf</tissue>
    </source>
</reference>
<dbReference type="GO" id="GO:0016787">
    <property type="term" value="F:hydrolase activity"/>
    <property type="evidence" value="ECO:0007669"/>
    <property type="project" value="UniProtKB-KW"/>
</dbReference>
<dbReference type="GO" id="GO:0006281">
    <property type="term" value="P:DNA repair"/>
    <property type="evidence" value="ECO:0007669"/>
    <property type="project" value="UniProtKB-KW"/>
</dbReference>
<keyword evidence="1" id="KW-0234">DNA repair</keyword>
<comment type="similarity">
    <text evidence="1">Belongs to the helicase family.</text>
</comment>
<dbReference type="GO" id="GO:0006310">
    <property type="term" value="P:DNA recombination"/>
    <property type="evidence" value="ECO:0007669"/>
    <property type="project" value="UniProtKB-KW"/>
</dbReference>
<dbReference type="InterPro" id="IPR027417">
    <property type="entry name" value="P-loop_NTPase"/>
</dbReference>
<gene>
    <name evidence="3" type="ORF">Sradi_5230900</name>
</gene>
<name>A0AAW2LKN9_SESRA</name>